<feature type="region of interest" description="Disordered" evidence="1">
    <location>
        <begin position="277"/>
        <end position="304"/>
    </location>
</feature>
<evidence type="ECO:0000313" key="3">
    <source>
        <dbReference type="EMBL" id="MBC1499412.1"/>
    </source>
</evidence>
<dbReference type="InterPro" id="IPR029432">
    <property type="entry name" value="Gp28/Gp37-like_dom"/>
</dbReference>
<accession>A0A841Z402</accession>
<dbReference type="EMBL" id="JAARRL010000002">
    <property type="protein sequence ID" value="MBC1499412.1"/>
    <property type="molecule type" value="Genomic_DNA"/>
</dbReference>
<reference evidence="3 4" key="1">
    <citation type="submission" date="2020-03" db="EMBL/GenBank/DDBJ databases">
        <title>Soil Listeria distribution.</title>
        <authorList>
            <person name="Liao J."/>
            <person name="Wiedmann M."/>
        </authorList>
    </citation>
    <scope>NUCLEOTIDE SEQUENCE [LARGE SCALE GENOMIC DNA]</scope>
    <source>
        <strain evidence="3 4">FSL L7-1523</strain>
    </source>
</reference>
<protein>
    <recommendedName>
        <fullName evidence="2">Gp28/Gp37-like domain-containing protein</fullName>
    </recommendedName>
</protein>
<dbReference type="AlphaFoldDB" id="A0A841Z402"/>
<evidence type="ECO:0000313" key="4">
    <source>
        <dbReference type="Proteomes" id="UP000564536"/>
    </source>
</evidence>
<name>A0A841Z402_9LIST</name>
<evidence type="ECO:0000259" key="2">
    <source>
        <dbReference type="Pfam" id="PF14594"/>
    </source>
</evidence>
<organism evidence="3 4">
    <name type="scientific">Listeria weihenstephanensis</name>
    <dbReference type="NCBI Taxonomy" id="1006155"/>
    <lineage>
        <taxon>Bacteria</taxon>
        <taxon>Bacillati</taxon>
        <taxon>Bacillota</taxon>
        <taxon>Bacilli</taxon>
        <taxon>Bacillales</taxon>
        <taxon>Listeriaceae</taxon>
        <taxon>Listeria</taxon>
    </lineage>
</organism>
<feature type="compositionally biased region" description="Acidic residues" evidence="1">
    <location>
        <begin position="279"/>
        <end position="289"/>
    </location>
</feature>
<gene>
    <name evidence="3" type="ORF">HB943_02275</name>
</gene>
<sequence length="392" mass="44620">MGLRSEIKVYSPDLEWLAEIDAYESLEFEDCFSEIGSFELHIKINSPGTEFLIEDNLIIIAGDNKKCGEIDTRIVSHDDDGVEKWVISGRTLNGRVDSRVTYPPLTGEEDEEGLLYDEITDAASNVMHHLINKNMINADDKNRNINQFMLPDKRSLGPVIYKKTRYKKLDEELLSIAETNGVGWRCFIDFKSGKRLFDFYLGTDRSIAQNANKPIVFSDERDNISSFDYTSSSAEYKNYAIVAGEGEAEEREFIFISNTSDITGLSRREIFIDARDVQTDEDAEEDEEATGANGETLEQRGQRKLSENSKINKLVAEVFDVEGYRYNIDYFLGDIVTVQKKSWGVTMNTPITKVTEVWDPTGYTVTPLFGKDQATLTEKIKAKFNERDEVIR</sequence>
<proteinExistence type="predicted"/>
<feature type="domain" description="Gp28/Gp37-like" evidence="2">
    <location>
        <begin position="6"/>
        <end position="371"/>
    </location>
</feature>
<dbReference type="Pfam" id="PF14594">
    <property type="entry name" value="Sipho_Gp37"/>
    <property type="match status" value="1"/>
</dbReference>
<dbReference type="RefSeq" id="WP_185424349.1">
    <property type="nucleotide sequence ID" value="NZ_JAARRL010000002.1"/>
</dbReference>
<comment type="caution">
    <text evidence="3">The sequence shown here is derived from an EMBL/GenBank/DDBJ whole genome shotgun (WGS) entry which is preliminary data.</text>
</comment>
<evidence type="ECO:0000256" key="1">
    <source>
        <dbReference type="SAM" id="MobiDB-lite"/>
    </source>
</evidence>
<dbReference type="Proteomes" id="UP000564536">
    <property type="component" value="Unassembled WGS sequence"/>
</dbReference>